<accession>A0A421AYN9</accession>
<feature type="transmembrane region" description="Helical" evidence="1">
    <location>
        <begin position="15"/>
        <end position="37"/>
    </location>
</feature>
<dbReference type="RefSeq" id="WP_121393580.1">
    <property type="nucleotide sequence ID" value="NZ_RCDD01000005.1"/>
</dbReference>
<keyword evidence="1" id="KW-1133">Transmembrane helix</keyword>
<evidence type="ECO:0000313" key="2">
    <source>
        <dbReference type="EMBL" id="RLK54928.1"/>
    </source>
</evidence>
<feature type="transmembrane region" description="Helical" evidence="1">
    <location>
        <begin position="195"/>
        <end position="213"/>
    </location>
</feature>
<evidence type="ECO:0008006" key="4">
    <source>
        <dbReference type="Google" id="ProtNLM"/>
    </source>
</evidence>
<feature type="transmembrane region" description="Helical" evidence="1">
    <location>
        <begin position="391"/>
        <end position="409"/>
    </location>
</feature>
<evidence type="ECO:0000256" key="1">
    <source>
        <dbReference type="SAM" id="Phobius"/>
    </source>
</evidence>
<comment type="caution">
    <text evidence="2">The sequence shown here is derived from an EMBL/GenBank/DDBJ whole genome shotgun (WGS) entry which is preliminary data.</text>
</comment>
<keyword evidence="3" id="KW-1185">Reference proteome</keyword>
<name>A0A421AYN9_9PSEU</name>
<dbReference type="EMBL" id="RCDD01000005">
    <property type="protein sequence ID" value="RLK54928.1"/>
    <property type="molecule type" value="Genomic_DNA"/>
</dbReference>
<dbReference type="Proteomes" id="UP000282454">
    <property type="component" value="Unassembled WGS sequence"/>
</dbReference>
<sequence>MPVLTSWTGRFERRLIAVAAIVVGATVLTAVAVALGLMGQSAVRDRTGLLDDAVGRRIALTGAASDVYRALADADATSLNAVVVGPDGVMAERERFRKDLFDATDALRVATSLAPEGASDDLVRDLTDLLPEYSRLVETGWVNAATDQPVGTTYLAQASYLARVTLLPLAGRLHGREMAALYDAQSSAGEPPWDVFAVGAVLLGLLVAAQRYLARTTRQRVNGGLALSTALVLTALVTLGVAVGLAAGHAEDSVNEFEGVVGPLTEARNLGRSADGDEVRILVFPKVGDIANLRDGLIKIEDRIASAKAGGGDGERLDNAATAVRAWRASVVHLLEPRNPPSTYQDRATLILRTEHPQRLDEVLTEAITWHTTRATTNTAAAARALAGVDTVFLVCVFGAVLSLGWGMWPPIREQY</sequence>
<keyword evidence="1" id="KW-0472">Membrane</keyword>
<organism evidence="2 3">
    <name type="scientific">Actinokineospora cianjurensis</name>
    <dbReference type="NCBI Taxonomy" id="585224"/>
    <lineage>
        <taxon>Bacteria</taxon>
        <taxon>Bacillati</taxon>
        <taxon>Actinomycetota</taxon>
        <taxon>Actinomycetes</taxon>
        <taxon>Pseudonocardiales</taxon>
        <taxon>Pseudonocardiaceae</taxon>
        <taxon>Actinokineospora</taxon>
    </lineage>
</organism>
<keyword evidence="1" id="KW-0812">Transmembrane</keyword>
<proteinExistence type="predicted"/>
<reference evidence="2 3" key="1">
    <citation type="submission" date="2018-10" db="EMBL/GenBank/DDBJ databases">
        <title>Genomic Encyclopedia of Archaeal and Bacterial Type Strains, Phase II (KMG-II): from individual species to whole genera.</title>
        <authorList>
            <person name="Goeker M."/>
        </authorList>
    </citation>
    <scope>NUCLEOTIDE SEQUENCE [LARGE SCALE GENOMIC DNA]</scope>
    <source>
        <strain evidence="2 3">DSM 45657</strain>
    </source>
</reference>
<feature type="transmembrane region" description="Helical" evidence="1">
    <location>
        <begin position="225"/>
        <end position="247"/>
    </location>
</feature>
<dbReference type="OrthoDB" id="3657912at2"/>
<gene>
    <name evidence="2" type="ORF">CLV68_5319</name>
</gene>
<protein>
    <recommendedName>
        <fullName evidence="4">Secreted protein</fullName>
    </recommendedName>
</protein>
<dbReference type="AlphaFoldDB" id="A0A421AYN9"/>
<evidence type="ECO:0000313" key="3">
    <source>
        <dbReference type="Proteomes" id="UP000282454"/>
    </source>
</evidence>